<dbReference type="KEGG" id="vg:64766386"/>
<name>A0A2P1JXL0_9CAUD</name>
<keyword evidence="2" id="KW-1185">Reference proteome</keyword>
<dbReference type="Proteomes" id="UP000241290">
    <property type="component" value="Genome"/>
</dbReference>
<evidence type="ECO:0000313" key="1">
    <source>
        <dbReference type="EMBL" id="AVO25063.1"/>
    </source>
</evidence>
<accession>A0A2P1JXL0</accession>
<gene>
    <name evidence="1" type="primary">133</name>
    <name evidence="1" type="ORF">SEA_FINCH_133</name>
</gene>
<dbReference type="RefSeq" id="YP_010059155.1">
    <property type="nucleotide sequence ID" value="NC_054724.1"/>
</dbReference>
<dbReference type="GeneID" id="64766386"/>
<proteinExistence type="predicted"/>
<protein>
    <submittedName>
        <fullName evidence="1">Uncharacterized protein</fullName>
    </submittedName>
</protein>
<dbReference type="EMBL" id="MG962366">
    <property type="protein sequence ID" value="AVO25063.1"/>
    <property type="molecule type" value="Genomic_DNA"/>
</dbReference>
<reference evidence="2" key="1">
    <citation type="submission" date="2018-02" db="EMBL/GenBank/DDBJ databases">
        <authorList>
            <person name="Cohen D.B."/>
            <person name="Kent A.D."/>
        </authorList>
    </citation>
    <scope>NUCLEOTIDE SEQUENCE [LARGE SCALE GENOMIC DNA]</scope>
</reference>
<organism evidence="1 2">
    <name type="scientific">Rhodococcus phage Finch</name>
    <dbReference type="NCBI Taxonomy" id="2094144"/>
    <lineage>
        <taxon>Viruses</taxon>
        <taxon>Duplodnaviria</taxon>
        <taxon>Heunggongvirae</taxon>
        <taxon>Uroviricota</taxon>
        <taxon>Caudoviricetes</taxon>
        <taxon>Finchvirus</taxon>
        <taxon>Finchvirus finch</taxon>
    </lineage>
</organism>
<sequence length="92" mass="10577">MTNDHDLAEEFTHAAEDFVAQQDANTTWDMGDPEPTDITSVESMYFDDEDCRAIPFGRTFDGDWKGYVFGGKVYLSWDELTRRFGPLRRGLT</sequence>
<evidence type="ECO:0000313" key="2">
    <source>
        <dbReference type="Proteomes" id="UP000241290"/>
    </source>
</evidence>